<protein>
    <submittedName>
        <fullName evidence="1">Uncharacterized protein</fullName>
    </submittedName>
</protein>
<comment type="caution">
    <text evidence="1">The sequence shown here is derived from an EMBL/GenBank/DDBJ whole genome shotgun (WGS) entry which is preliminary data.</text>
</comment>
<reference evidence="1 2" key="1">
    <citation type="submission" date="2024-02" db="EMBL/GenBank/DDBJ databases">
        <authorList>
            <person name="Vignale AGUSTIN F."/>
            <person name="Sosa J E."/>
            <person name="Modenutti C."/>
        </authorList>
    </citation>
    <scope>NUCLEOTIDE SEQUENCE [LARGE SCALE GENOMIC DNA]</scope>
</reference>
<evidence type="ECO:0000313" key="2">
    <source>
        <dbReference type="Proteomes" id="UP001642360"/>
    </source>
</evidence>
<dbReference type="AlphaFoldDB" id="A0ABC8S8C4"/>
<accession>A0ABC8S8C4</accession>
<dbReference type="Proteomes" id="UP001642360">
    <property type="component" value="Unassembled WGS sequence"/>
</dbReference>
<evidence type="ECO:0000313" key="1">
    <source>
        <dbReference type="EMBL" id="CAK9153456.1"/>
    </source>
</evidence>
<feature type="non-terminal residue" evidence="1">
    <location>
        <position position="1"/>
    </location>
</feature>
<proteinExistence type="predicted"/>
<sequence>AEVVFRSDLSLEEREQIRTVLSNITYDNLEIKVSSAQLFITAPSTSFRSTTLWVSAGDSVTAGSPADLMMAAHEIARDHFDYESGDANIAALKYLLRNLKGEKPPF</sequence>
<keyword evidence="2" id="KW-1185">Reference proteome</keyword>
<gene>
    <name evidence="1" type="ORF">ILEXP_LOCUS21725</name>
</gene>
<dbReference type="EMBL" id="CAUOFW020002398">
    <property type="protein sequence ID" value="CAK9153456.1"/>
    <property type="molecule type" value="Genomic_DNA"/>
</dbReference>
<name>A0ABC8S8C4_9AQUA</name>
<organism evidence="1 2">
    <name type="scientific">Ilex paraguariensis</name>
    <name type="common">yerba mate</name>
    <dbReference type="NCBI Taxonomy" id="185542"/>
    <lineage>
        <taxon>Eukaryota</taxon>
        <taxon>Viridiplantae</taxon>
        <taxon>Streptophyta</taxon>
        <taxon>Embryophyta</taxon>
        <taxon>Tracheophyta</taxon>
        <taxon>Spermatophyta</taxon>
        <taxon>Magnoliopsida</taxon>
        <taxon>eudicotyledons</taxon>
        <taxon>Gunneridae</taxon>
        <taxon>Pentapetalae</taxon>
        <taxon>asterids</taxon>
        <taxon>campanulids</taxon>
        <taxon>Aquifoliales</taxon>
        <taxon>Aquifoliaceae</taxon>
        <taxon>Ilex</taxon>
    </lineage>
</organism>